<gene>
    <name evidence="2" type="ORF">DF286_10565</name>
</gene>
<comment type="caution">
    <text evidence="2">The sequence shown here is derived from an EMBL/GenBank/DDBJ whole genome shotgun (WGS) entry which is preliminary data.</text>
</comment>
<dbReference type="RefSeq" id="WP_109271397.1">
    <property type="nucleotide sequence ID" value="NZ_QFFF01000001.1"/>
</dbReference>
<evidence type="ECO:0000256" key="1">
    <source>
        <dbReference type="SAM" id="SignalP"/>
    </source>
</evidence>
<sequence>MRDLLKTVMTSSMVAGAALLVVACDSGADTEVNNMTVDMGTTDTMMDGTTNDVTAVDGAMGEDANMAMDANMTMDANMMDANMTTDMNATDANMTNGM</sequence>
<dbReference type="AlphaFoldDB" id="A0A2U2J4H8"/>
<dbReference type="PROSITE" id="PS51257">
    <property type="entry name" value="PROKAR_LIPOPROTEIN"/>
    <property type="match status" value="1"/>
</dbReference>
<dbReference type="Proteomes" id="UP000245916">
    <property type="component" value="Unassembled WGS sequence"/>
</dbReference>
<feature type="chain" id="PRO_5015445137" description="Circumsporozoite protein" evidence="1">
    <location>
        <begin position="18"/>
        <end position="98"/>
    </location>
</feature>
<evidence type="ECO:0000313" key="2">
    <source>
        <dbReference type="EMBL" id="PWG03259.1"/>
    </source>
</evidence>
<keyword evidence="1" id="KW-0732">Signal</keyword>
<evidence type="ECO:0000313" key="3">
    <source>
        <dbReference type="Proteomes" id="UP000245916"/>
    </source>
</evidence>
<feature type="signal peptide" evidence="1">
    <location>
        <begin position="1"/>
        <end position="17"/>
    </location>
</feature>
<keyword evidence="3" id="KW-1185">Reference proteome</keyword>
<proteinExistence type="predicted"/>
<dbReference type="OrthoDB" id="7584521at2"/>
<accession>A0A2U2J4H8</accession>
<name>A0A2U2J4H8_9SPHN</name>
<evidence type="ECO:0008006" key="4">
    <source>
        <dbReference type="Google" id="ProtNLM"/>
    </source>
</evidence>
<reference evidence="2 3" key="1">
    <citation type="submission" date="2018-05" db="EMBL/GenBank/DDBJ databases">
        <title>Genome of Sphingosinicella humi QZX222.</title>
        <authorList>
            <person name="Qiao Z."/>
            <person name="Wang G."/>
        </authorList>
    </citation>
    <scope>NUCLEOTIDE SEQUENCE [LARGE SCALE GENOMIC DNA]</scope>
    <source>
        <strain evidence="2 3">QZX222</strain>
    </source>
</reference>
<dbReference type="EMBL" id="QFFF01000001">
    <property type="protein sequence ID" value="PWG03259.1"/>
    <property type="molecule type" value="Genomic_DNA"/>
</dbReference>
<organism evidence="2 3">
    <name type="scientific">Allosphingosinicella humi</name>
    <dbReference type="NCBI Taxonomy" id="2068657"/>
    <lineage>
        <taxon>Bacteria</taxon>
        <taxon>Pseudomonadati</taxon>
        <taxon>Pseudomonadota</taxon>
        <taxon>Alphaproteobacteria</taxon>
        <taxon>Sphingomonadales</taxon>
        <taxon>Sphingomonadaceae</taxon>
        <taxon>Allosphingosinicella</taxon>
    </lineage>
</organism>
<protein>
    <recommendedName>
        <fullName evidence="4">Circumsporozoite protein</fullName>
    </recommendedName>
</protein>